<dbReference type="Gene3D" id="3.30.2310.20">
    <property type="entry name" value="RelE-like"/>
    <property type="match status" value="1"/>
</dbReference>
<protein>
    <recommendedName>
        <fullName evidence="4">Plasmid stabilization protein</fullName>
    </recommendedName>
</protein>
<dbReference type="PATRIC" id="fig|1202724.3.peg.3085"/>
<sequence length="100" mass="12008">MTIAWTQTAIRQRNLVFEYWNERNQSYAYSRKLYAKINERTKILKQNPEIGKITVYQNTRVLSLGHYSIFYRIENTKIFITGFWDNRQNPGKLLKALSPF</sequence>
<keyword evidence="1" id="KW-1277">Toxin-antitoxin system</keyword>
<dbReference type="AlphaFoldDB" id="A0A0M8MLQ0"/>
<evidence type="ECO:0000313" key="3">
    <source>
        <dbReference type="Proteomes" id="UP000037755"/>
    </source>
</evidence>
<dbReference type="EMBL" id="LIYD01000005">
    <property type="protein sequence ID" value="KOS08367.1"/>
    <property type="molecule type" value="Genomic_DNA"/>
</dbReference>
<dbReference type="InterPro" id="IPR007712">
    <property type="entry name" value="RelE/ParE_toxin"/>
</dbReference>
<accession>A0A0M8MLQ0</accession>
<gene>
    <name evidence="2" type="ORF">AM493_14855</name>
</gene>
<keyword evidence="3" id="KW-1185">Reference proteome</keyword>
<dbReference type="InterPro" id="IPR035093">
    <property type="entry name" value="RelE/ParE_toxin_dom_sf"/>
</dbReference>
<name>A0A0M8MLQ0_9FLAO</name>
<reference evidence="2 3" key="1">
    <citation type="submission" date="2015-08" db="EMBL/GenBank/DDBJ databases">
        <title>Whole genome sequence of Flavobacterium akiainvivens IK-1T, from decaying Wikstroemia oahuensis, an endemic Hawaiian shrub.</title>
        <authorList>
            <person name="Wan X."/>
            <person name="Hou S."/>
            <person name="Saito J."/>
            <person name="Donachie S."/>
        </authorList>
    </citation>
    <scope>NUCLEOTIDE SEQUENCE [LARGE SCALE GENOMIC DNA]</scope>
    <source>
        <strain evidence="2 3">IK-1</strain>
    </source>
</reference>
<evidence type="ECO:0008006" key="4">
    <source>
        <dbReference type="Google" id="ProtNLM"/>
    </source>
</evidence>
<comment type="caution">
    <text evidence="2">The sequence shown here is derived from an EMBL/GenBank/DDBJ whole genome shotgun (WGS) entry which is preliminary data.</text>
</comment>
<dbReference type="Pfam" id="PF05016">
    <property type="entry name" value="ParE_toxin"/>
    <property type="match status" value="1"/>
</dbReference>
<dbReference type="STRING" id="1202724.AM493_14855"/>
<dbReference type="Proteomes" id="UP000037755">
    <property type="component" value="Unassembled WGS sequence"/>
</dbReference>
<proteinExistence type="predicted"/>
<evidence type="ECO:0000256" key="1">
    <source>
        <dbReference type="ARBA" id="ARBA00022649"/>
    </source>
</evidence>
<evidence type="ECO:0000313" key="2">
    <source>
        <dbReference type="EMBL" id="KOS08367.1"/>
    </source>
</evidence>
<organism evidence="2 3">
    <name type="scientific">Flavobacterium akiainvivens</name>
    <dbReference type="NCBI Taxonomy" id="1202724"/>
    <lineage>
        <taxon>Bacteria</taxon>
        <taxon>Pseudomonadati</taxon>
        <taxon>Bacteroidota</taxon>
        <taxon>Flavobacteriia</taxon>
        <taxon>Flavobacteriales</taxon>
        <taxon>Flavobacteriaceae</taxon>
        <taxon>Flavobacterium</taxon>
    </lineage>
</organism>